<gene>
    <name evidence="1" type="ORF">CH063_00733</name>
</gene>
<protein>
    <submittedName>
        <fullName evidence="1">Uncharacterized protein</fullName>
    </submittedName>
</protein>
<proteinExistence type="predicted"/>
<evidence type="ECO:0000313" key="1">
    <source>
        <dbReference type="EMBL" id="CCF31968.1"/>
    </source>
</evidence>
<sequence length="61" mass="6863">MKPRRLVDRFCILLGGGGSQNRWRSARVEANCRDGEGSLHKEFVNAPAIRIISLVQRELNA</sequence>
<reference evidence="2" key="1">
    <citation type="journal article" date="2012" name="Nat. Genet.">
        <title>Lifestyle transitions in plant pathogenic Colletotrichum fungi deciphered by genome and transcriptome analyses.</title>
        <authorList>
            <person name="O'Connell R.J."/>
            <person name="Thon M.R."/>
            <person name="Hacquard S."/>
            <person name="Amyotte S.G."/>
            <person name="Kleemann J."/>
            <person name="Torres M.F."/>
            <person name="Damm U."/>
            <person name="Buiate E.A."/>
            <person name="Epstein L."/>
            <person name="Alkan N."/>
            <person name="Altmueller J."/>
            <person name="Alvarado-Balderrama L."/>
            <person name="Bauser C.A."/>
            <person name="Becker C."/>
            <person name="Birren B.W."/>
            <person name="Chen Z."/>
            <person name="Choi J."/>
            <person name="Crouch J.A."/>
            <person name="Duvick J.P."/>
            <person name="Farman M.A."/>
            <person name="Gan P."/>
            <person name="Heiman D."/>
            <person name="Henrissat B."/>
            <person name="Howard R.J."/>
            <person name="Kabbage M."/>
            <person name="Koch C."/>
            <person name="Kracher B."/>
            <person name="Kubo Y."/>
            <person name="Law A.D."/>
            <person name="Lebrun M.-H."/>
            <person name="Lee Y.-H."/>
            <person name="Miyara I."/>
            <person name="Moore N."/>
            <person name="Neumann U."/>
            <person name="Nordstroem K."/>
            <person name="Panaccione D.G."/>
            <person name="Panstruga R."/>
            <person name="Place M."/>
            <person name="Proctor R.H."/>
            <person name="Prusky D."/>
            <person name="Rech G."/>
            <person name="Reinhardt R."/>
            <person name="Rollins J.A."/>
            <person name="Rounsley S."/>
            <person name="Schardl C.L."/>
            <person name="Schwartz D.C."/>
            <person name="Shenoy N."/>
            <person name="Shirasu K."/>
            <person name="Sikhakolli U.R."/>
            <person name="Stueber K."/>
            <person name="Sukno S.A."/>
            <person name="Sweigard J.A."/>
            <person name="Takano Y."/>
            <person name="Takahara H."/>
            <person name="Trail F."/>
            <person name="van der Does H.C."/>
            <person name="Voll L.M."/>
            <person name="Will I."/>
            <person name="Young S."/>
            <person name="Zeng Q."/>
            <person name="Zhang J."/>
            <person name="Zhou S."/>
            <person name="Dickman M.B."/>
            <person name="Schulze-Lefert P."/>
            <person name="Ver Loren van Themaat E."/>
            <person name="Ma L.-J."/>
            <person name="Vaillancourt L.J."/>
        </authorList>
    </citation>
    <scope>NUCLEOTIDE SEQUENCE [LARGE SCALE GENOMIC DNA]</scope>
    <source>
        <strain evidence="2">IMI 349063</strain>
    </source>
</reference>
<evidence type="ECO:0000313" key="2">
    <source>
        <dbReference type="Proteomes" id="UP000007174"/>
    </source>
</evidence>
<name>H1UVG7_COLHI</name>
<dbReference type="AlphaFoldDB" id="H1UVG7"/>
<dbReference type="EMBL" id="CACQ02000280">
    <property type="protein sequence ID" value="CCF31968.1"/>
    <property type="molecule type" value="Genomic_DNA"/>
</dbReference>
<accession>H1UVG7</accession>
<dbReference type="Proteomes" id="UP000007174">
    <property type="component" value="Unassembled WGS sequence"/>
</dbReference>
<organism evidence="1 2">
    <name type="scientific">Colletotrichum higginsianum (strain IMI 349063)</name>
    <name type="common">Crucifer anthracnose fungus</name>
    <dbReference type="NCBI Taxonomy" id="759273"/>
    <lineage>
        <taxon>Eukaryota</taxon>
        <taxon>Fungi</taxon>
        <taxon>Dikarya</taxon>
        <taxon>Ascomycota</taxon>
        <taxon>Pezizomycotina</taxon>
        <taxon>Sordariomycetes</taxon>
        <taxon>Hypocreomycetidae</taxon>
        <taxon>Glomerellales</taxon>
        <taxon>Glomerellaceae</taxon>
        <taxon>Colletotrichum</taxon>
        <taxon>Colletotrichum destructivum species complex</taxon>
    </lineage>
</organism>
<dbReference type="HOGENOM" id="CLU_2922504_0_0_1"/>